<keyword evidence="2" id="KW-0288">FMN</keyword>
<dbReference type="GO" id="GO:0052618">
    <property type="term" value="F:coenzyme F420-0:L-glutamate ligase activity"/>
    <property type="evidence" value="ECO:0007669"/>
    <property type="project" value="UniProtKB-EC"/>
</dbReference>
<protein>
    <submittedName>
        <fullName evidence="5">Coenzyme F420:L-glutamate ligase</fullName>
        <ecNumber evidence="5">6.3.2.31</ecNumber>
    </submittedName>
</protein>
<gene>
    <name evidence="5" type="primary">fbiB</name>
    <name evidence="5" type="ORF">Poly30_34860</name>
</gene>
<organism evidence="5 6">
    <name type="scientific">Saltatorellus ferox</name>
    <dbReference type="NCBI Taxonomy" id="2528018"/>
    <lineage>
        <taxon>Bacteria</taxon>
        <taxon>Pseudomonadati</taxon>
        <taxon>Planctomycetota</taxon>
        <taxon>Planctomycetia</taxon>
        <taxon>Planctomycetia incertae sedis</taxon>
        <taxon>Saltatorellus</taxon>
    </lineage>
</organism>
<dbReference type="PANTHER" id="PTHR23026:SF90">
    <property type="entry name" value="IODOTYROSINE DEIODINASE 1"/>
    <property type="match status" value="1"/>
</dbReference>
<dbReference type="InterPro" id="IPR050627">
    <property type="entry name" value="Nitroreductase/BluB"/>
</dbReference>
<dbReference type="Proteomes" id="UP000320390">
    <property type="component" value="Chromosome"/>
</dbReference>
<evidence type="ECO:0000256" key="1">
    <source>
        <dbReference type="ARBA" id="ARBA00022630"/>
    </source>
</evidence>
<evidence type="ECO:0000259" key="4">
    <source>
        <dbReference type="Pfam" id="PF00881"/>
    </source>
</evidence>
<dbReference type="EC" id="6.3.2.31" evidence="5"/>
<dbReference type="Gene3D" id="3.40.109.10">
    <property type="entry name" value="NADH Oxidase"/>
    <property type="match status" value="1"/>
</dbReference>
<dbReference type="GO" id="GO:0016491">
    <property type="term" value="F:oxidoreductase activity"/>
    <property type="evidence" value="ECO:0007669"/>
    <property type="project" value="UniProtKB-KW"/>
</dbReference>
<dbReference type="PANTHER" id="PTHR23026">
    <property type="entry name" value="NADPH NITROREDUCTASE"/>
    <property type="match status" value="1"/>
</dbReference>
<accession>A0A518EV35</accession>
<evidence type="ECO:0000313" key="5">
    <source>
        <dbReference type="EMBL" id="QDV07950.1"/>
    </source>
</evidence>
<dbReference type="InterPro" id="IPR029479">
    <property type="entry name" value="Nitroreductase"/>
</dbReference>
<feature type="domain" description="Nitroreductase" evidence="4">
    <location>
        <begin position="32"/>
        <end position="199"/>
    </location>
</feature>
<keyword evidence="1" id="KW-0285">Flavoprotein</keyword>
<sequence length="221" mass="24644">MSDAPFIPLAFERLSEAEMRERAHDFHSVANRRRSVRAFSPDPVPIDVLETCILSAGTAPSGAHKQPWTFALVTDPAIKSRIREAAEEEERENYARRMNAEWLDDLRPFNTNAEKPFLEIAPALIILFRHAWEIDEDGERGQNYYTQESVGIAAGMLLAALNDAGLATLTHTPSPMGFLAKALGRPENEKAFLLIPVGYPADGCEVPDLERKPLGKICVRY</sequence>
<dbReference type="EMBL" id="CP036434">
    <property type="protein sequence ID" value="QDV07950.1"/>
    <property type="molecule type" value="Genomic_DNA"/>
</dbReference>
<evidence type="ECO:0000256" key="2">
    <source>
        <dbReference type="ARBA" id="ARBA00022643"/>
    </source>
</evidence>
<dbReference type="RefSeq" id="WP_145199752.1">
    <property type="nucleotide sequence ID" value="NZ_CP036434.1"/>
</dbReference>
<evidence type="ECO:0000313" key="6">
    <source>
        <dbReference type="Proteomes" id="UP000320390"/>
    </source>
</evidence>
<keyword evidence="3" id="KW-0560">Oxidoreductase</keyword>
<evidence type="ECO:0000256" key="3">
    <source>
        <dbReference type="ARBA" id="ARBA00023002"/>
    </source>
</evidence>
<proteinExistence type="predicted"/>
<dbReference type="OrthoDB" id="9812105at2"/>
<reference evidence="5 6" key="1">
    <citation type="submission" date="2019-02" db="EMBL/GenBank/DDBJ databases">
        <title>Deep-cultivation of Planctomycetes and their phenomic and genomic characterization uncovers novel biology.</title>
        <authorList>
            <person name="Wiegand S."/>
            <person name="Jogler M."/>
            <person name="Boedeker C."/>
            <person name="Pinto D."/>
            <person name="Vollmers J."/>
            <person name="Rivas-Marin E."/>
            <person name="Kohn T."/>
            <person name="Peeters S.H."/>
            <person name="Heuer A."/>
            <person name="Rast P."/>
            <person name="Oberbeckmann S."/>
            <person name="Bunk B."/>
            <person name="Jeske O."/>
            <person name="Meyerdierks A."/>
            <person name="Storesund J.E."/>
            <person name="Kallscheuer N."/>
            <person name="Luecker S."/>
            <person name="Lage O.M."/>
            <person name="Pohl T."/>
            <person name="Merkel B.J."/>
            <person name="Hornburger P."/>
            <person name="Mueller R.-W."/>
            <person name="Bruemmer F."/>
            <person name="Labrenz M."/>
            <person name="Spormann A.M."/>
            <person name="Op den Camp H."/>
            <person name="Overmann J."/>
            <person name="Amann R."/>
            <person name="Jetten M.S.M."/>
            <person name="Mascher T."/>
            <person name="Medema M.H."/>
            <person name="Devos D.P."/>
            <person name="Kaster A.-K."/>
            <person name="Ovreas L."/>
            <person name="Rohde M."/>
            <person name="Galperin M.Y."/>
            <person name="Jogler C."/>
        </authorList>
    </citation>
    <scope>NUCLEOTIDE SEQUENCE [LARGE SCALE GENOMIC DNA]</scope>
    <source>
        <strain evidence="5 6">Poly30</strain>
    </source>
</reference>
<dbReference type="Pfam" id="PF00881">
    <property type="entry name" value="Nitroreductase"/>
    <property type="match status" value="1"/>
</dbReference>
<dbReference type="SUPFAM" id="SSF55469">
    <property type="entry name" value="FMN-dependent nitroreductase-like"/>
    <property type="match status" value="1"/>
</dbReference>
<dbReference type="CDD" id="cd02144">
    <property type="entry name" value="iodotyrosine_dehalogenase"/>
    <property type="match status" value="1"/>
</dbReference>
<name>A0A518EV35_9BACT</name>
<keyword evidence="6" id="KW-1185">Reference proteome</keyword>
<dbReference type="InterPro" id="IPR000415">
    <property type="entry name" value="Nitroreductase-like"/>
</dbReference>
<keyword evidence="5" id="KW-0436">Ligase</keyword>
<dbReference type="AlphaFoldDB" id="A0A518EV35"/>